<comment type="subcellular location">
    <subcellularLocation>
        <location evidence="1 8">Periplasm</location>
    </subcellularLocation>
</comment>
<dbReference type="AlphaFoldDB" id="A0A2P8VKS7"/>
<proteinExistence type="inferred from homology"/>
<dbReference type="GO" id="GO:0030288">
    <property type="term" value="C:outer membrane-bounded periplasmic space"/>
    <property type="evidence" value="ECO:0007669"/>
    <property type="project" value="InterPro"/>
</dbReference>
<dbReference type="PROSITE" id="PS00635">
    <property type="entry name" value="PILI_CHAPERONE"/>
    <property type="match status" value="1"/>
</dbReference>
<evidence type="ECO:0000256" key="8">
    <source>
        <dbReference type="RuleBase" id="RU003918"/>
    </source>
</evidence>
<keyword evidence="3" id="KW-1029">Fimbrium biogenesis</keyword>
<accession>A0A2P8VKS7</accession>
<comment type="similarity">
    <text evidence="2 8">Belongs to the periplasmic pilus chaperone family.</text>
</comment>
<evidence type="ECO:0000313" key="12">
    <source>
        <dbReference type="EMBL" id="PSN08142.1"/>
    </source>
</evidence>
<evidence type="ECO:0000313" key="13">
    <source>
        <dbReference type="Proteomes" id="UP000240212"/>
    </source>
</evidence>
<dbReference type="RefSeq" id="WP_106876855.1">
    <property type="nucleotide sequence ID" value="NZ_JAXCWX010000007.1"/>
</dbReference>
<dbReference type="SUPFAM" id="SSF49584">
    <property type="entry name" value="Periplasmic chaperone C-domain"/>
    <property type="match status" value="1"/>
</dbReference>
<feature type="domain" description="Pili assembly chaperone N-terminal" evidence="10">
    <location>
        <begin position="24"/>
        <end position="140"/>
    </location>
</feature>
<evidence type="ECO:0000256" key="4">
    <source>
        <dbReference type="ARBA" id="ARBA00022729"/>
    </source>
</evidence>
<evidence type="ECO:0000256" key="7">
    <source>
        <dbReference type="ARBA" id="ARBA00023319"/>
    </source>
</evidence>
<evidence type="ECO:0000256" key="5">
    <source>
        <dbReference type="ARBA" id="ARBA00022764"/>
    </source>
</evidence>
<dbReference type="Proteomes" id="UP000240212">
    <property type="component" value="Unassembled WGS sequence"/>
</dbReference>
<dbReference type="PANTHER" id="PTHR30251">
    <property type="entry name" value="PILUS ASSEMBLY CHAPERONE"/>
    <property type="match status" value="1"/>
</dbReference>
<evidence type="ECO:0000256" key="1">
    <source>
        <dbReference type="ARBA" id="ARBA00004418"/>
    </source>
</evidence>
<dbReference type="Pfam" id="PF02753">
    <property type="entry name" value="PapD_C"/>
    <property type="match status" value="1"/>
</dbReference>
<dbReference type="OrthoDB" id="9131059at2"/>
<dbReference type="GO" id="GO:0071555">
    <property type="term" value="P:cell wall organization"/>
    <property type="evidence" value="ECO:0007669"/>
    <property type="project" value="InterPro"/>
</dbReference>
<feature type="signal peptide" evidence="9">
    <location>
        <begin position="1"/>
        <end position="23"/>
    </location>
</feature>
<dbReference type="InterPro" id="IPR018046">
    <property type="entry name" value="Pili_assmbl_chaperone_CS"/>
</dbReference>
<name>A0A2P8VKS7_9ENTR</name>
<dbReference type="InterPro" id="IPR016148">
    <property type="entry name" value="Pili_assmbl_chaperone_C"/>
</dbReference>
<dbReference type="STRING" id="1388748.GCA_000463155_02602"/>
<reference evidence="12 13" key="1">
    <citation type="submission" date="2018-03" db="EMBL/GenBank/DDBJ databases">
        <title>Draft genome sequence of the first documented clinical Siccibacter turicensis isolate in Austria.</title>
        <authorList>
            <person name="Lepuschitz S."/>
            <person name="Pekard-Amenitsch S."/>
            <person name="Haunold R."/>
            <person name="Schill S."/>
            <person name="Mach R."/>
            <person name="Allerberger F."/>
            <person name="Ruppitsch W."/>
            <person name="Forsythe S.J."/>
        </authorList>
    </citation>
    <scope>NUCLEOTIDE SEQUENCE [LARGE SCALE GENOMIC DNA]</scope>
    <source>
        <strain evidence="12 13">6100069499-17</strain>
    </source>
</reference>
<keyword evidence="13" id="KW-1185">Reference proteome</keyword>
<dbReference type="InterPro" id="IPR016147">
    <property type="entry name" value="Pili_assmbl_chaperone_N"/>
</dbReference>
<keyword evidence="7" id="KW-0393">Immunoglobulin domain</keyword>
<organism evidence="12 13">
    <name type="scientific">Siccibacter turicensis</name>
    <dbReference type="NCBI Taxonomy" id="357233"/>
    <lineage>
        <taxon>Bacteria</taxon>
        <taxon>Pseudomonadati</taxon>
        <taxon>Pseudomonadota</taxon>
        <taxon>Gammaproteobacteria</taxon>
        <taxon>Enterobacterales</taxon>
        <taxon>Enterobacteriaceae</taxon>
        <taxon>Siccibacter</taxon>
    </lineage>
</organism>
<keyword evidence="5" id="KW-0574">Periplasm</keyword>
<dbReference type="PRINTS" id="PR00969">
    <property type="entry name" value="CHAPERONPILI"/>
</dbReference>
<dbReference type="SUPFAM" id="SSF49354">
    <property type="entry name" value="PapD-like"/>
    <property type="match status" value="1"/>
</dbReference>
<dbReference type="InterPro" id="IPR001829">
    <property type="entry name" value="Pili_assmbl_chaperone_bac"/>
</dbReference>
<feature type="chain" id="PRO_5015129791" evidence="9">
    <location>
        <begin position="24"/>
        <end position="227"/>
    </location>
</feature>
<keyword evidence="4 9" id="KW-0732">Signal</keyword>
<evidence type="ECO:0000256" key="6">
    <source>
        <dbReference type="ARBA" id="ARBA00023186"/>
    </source>
</evidence>
<dbReference type="Gene3D" id="2.60.40.10">
    <property type="entry name" value="Immunoglobulins"/>
    <property type="match status" value="2"/>
</dbReference>
<evidence type="ECO:0000259" key="10">
    <source>
        <dbReference type="Pfam" id="PF00345"/>
    </source>
</evidence>
<protein>
    <submittedName>
        <fullName evidence="12">Long polar fimbrial chaperone LpfB</fullName>
    </submittedName>
</protein>
<dbReference type="PROSITE" id="PS51257">
    <property type="entry name" value="PROKAR_LIPOPROTEIN"/>
    <property type="match status" value="1"/>
</dbReference>
<dbReference type="EMBL" id="PYEP01000003">
    <property type="protein sequence ID" value="PSN08142.1"/>
    <property type="molecule type" value="Genomic_DNA"/>
</dbReference>
<evidence type="ECO:0000256" key="2">
    <source>
        <dbReference type="ARBA" id="ARBA00007399"/>
    </source>
</evidence>
<dbReference type="InterPro" id="IPR008962">
    <property type="entry name" value="PapD-like_sf"/>
</dbReference>
<dbReference type="PANTHER" id="PTHR30251:SF9">
    <property type="entry name" value="CHAPERONE PROTEIN CAF1M"/>
    <property type="match status" value="1"/>
</dbReference>
<keyword evidence="6 8" id="KW-0143">Chaperone</keyword>
<dbReference type="FunFam" id="2.60.40.10:FF:000458">
    <property type="entry name" value="Molecular chaperone FimC"/>
    <property type="match status" value="1"/>
</dbReference>
<feature type="domain" description="Pili assembly chaperone C-terminal" evidence="11">
    <location>
        <begin position="163"/>
        <end position="218"/>
    </location>
</feature>
<sequence>MKLLTQSLIAGAVLACSISAANAGVVIGGTRVIYDGNKKEASLSVNNPDSVPYLIQSWIETPDGGAEKAPFIITPPLYRLDNHQQNVMRIVRAGNLADDKESMYWLNIKAIPSAPHNENANTLQVAVKTRIKLIYRPAALKGGNPEDQAQRLTWSHSGNSVRVTNPTAFYMNFNSISVNGKALDDVTYVAPGASASFALPAGVSGGNLTFKIINDYGAPGTEHHAAI</sequence>
<gene>
    <name evidence="12" type="ORF">C7G83_08140</name>
</gene>
<evidence type="ECO:0000256" key="9">
    <source>
        <dbReference type="SAM" id="SignalP"/>
    </source>
</evidence>
<evidence type="ECO:0000256" key="3">
    <source>
        <dbReference type="ARBA" id="ARBA00022558"/>
    </source>
</evidence>
<dbReference type="InterPro" id="IPR050643">
    <property type="entry name" value="Periplasmic_pilus_chap"/>
</dbReference>
<dbReference type="Pfam" id="PF00345">
    <property type="entry name" value="PapD_N"/>
    <property type="match status" value="1"/>
</dbReference>
<comment type="caution">
    <text evidence="12">The sequence shown here is derived from an EMBL/GenBank/DDBJ whole genome shotgun (WGS) entry which is preliminary data.</text>
</comment>
<dbReference type="InterPro" id="IPR013783">
    <property type="entry name" value="Ig-like_fold"/>
</dbReference>
<dbReference type="InterPro" id="IPR036316">
    <property type="entry name" value="Pili_assmbl_chap_C_dom_sf"/>
</dbReference>
<evidence type="ECO:0000259" key="11">
    <source>
        <dbReference type="Pfam" id="PF02753"/>
    </source>
</evidence>